<gene>
    <name evidence="3" type="ORF">P7K49_015580</name>
</gene>
<evidence type="ECO:0000313" key="4">
    <source>
        <dbReference type="Proteomes" id="UP001266305"/>
    </source>
</evidence>
<protein>
    <recommendedName>
        <fullName evidence="2">NADP-dependent oxidoreductase domain-containing protein</fullName>
    </recommendedName>
</protein>
<dbReference type="Pfam" id="PF00248">
    <property type="entry name" value="Aldo_ket_red"/>
    <property type="match status" value="1"/>
</dbReference>
<name>A0ABQ9V9Y8_SAGOE</name>
<feature type="region of interest" description="Disordered" evidence="1">
    <location>
        <begin position="74"/>
        <end position="116"/>
    </location>
</feature>
<dbReference type="InterPro" id="IPR023210">
    <property type="entry name" value="NADP_OxRdtase_dom"/>
</dbReference>
<dbReference type="SUPFAM" id="SSF51430">
    <property type="entry name" value="NAD(P)-linked oxidoreductase"/>
    <property type="match status" value="1"/>
</dbReference>
<feature type="domain" description="NADP-dependent oxidoreductase" evidence="2">
    <location>
        <begin position="13"/>
        <end position="59"/>
    </location>
</feature>
<keyword evidence="4" id="KW-1185">Reference proteome</keyword>
<comment type="caution">
    <text evidence="3">The sequence shown here is derived from an EMBL/GenBank/DDBJ whole genome shotgun (WGS) entry which is preliminary data.</text>
</comment>
<evidence type="ECO:0000256" key="1">
    <source>
        <dbReference type="SAM" id="MobiDB-lite"/>
    </source>
</evidence>
<evidence type="ECO:0000259" key="2">
    <source>
        <dbReference type="Pfam" id="PF00248"/>
    </source>
</evidence>
<dbReference type="EMBL" id="JASSZA010000007">
    <property type="protein sequence ID" value="KAK2106066.1"/>
    <property type="molecule type" value="Genomic_DNA"/>
</dbReference>
<organism evidence="3 4">
    <name type="scientific">Saguinus oedipus</name>
    <name type="common">Cotton-top tamarin</name>
    <name type="synonym">Oedipomidas oedipus</name>
    <dbReference type="NCBI Taxonomy" id="9490"/>
    <lineage>
        <taxon>Eukaryota</taxon>
        <taxon>Metazoa</taxon>
        <taxon>Chordata</taxon>
        <taxon>Craniata</taxon>
        <taxon>Vertebrata</taxon>
        <taxon>Euteleostomi</taxon>
        <taxon>Mammalia</taxon>
        <taxon>Eutheria</taxon>
        <taxon>Euarchontoglires</taxon>
        <taxon>Primates</taxon>
        <taxon>Haplorrhini</taxon>
        <taxon>Platyrrhini</taxon>
        <taxon>Cebidae</taxon>
        <taxon>Callitrichinae</taxon>
        <taxon>Saguinus</taxon>
    </lineage>
</organism>
<sequence length="200" mass="21084">MSQQLSRARPATVLGAMEMGRRMDALTSAAATRAFLKHGYTEIDTAFAYGDGQSETILGGLGLGLGVGDCRAEPVRSRAPRRPPAPGSTDGFLPHPTPVHPAAQETPGSSGTSSSGQLDGALSGLLFSGLVFWEVAQHPHGRLDDLVLPGMTWLVPLWGTKTIGIWHCAAPVPTCTLQVPSTGLICKHSDLIAWQFMAQC</sequence>
<dbReference type="InterPro" id="IPR036812">
    <property type="entry name" value="NAD(P)_OxRdtase_dom_sf"/>
</dbReference>
<proteinExistence type="predicted"/>
<dbReference type="Proteomes" id="UP001266305">
    <property type="component" value="Unassembled WGS sequence"/>
</dbReference>
<evidence type="ECO:0000313" key="3">
    <source>
        <dbReference type="EMBL" id="KAK2106066.1"/>
    </source>
</evidence>
<reference evidence="3 4" key="1">
    <citation type="submission" date="2023-05" db="EMBL/GenBank/DDBJ databases">
        <title>B98-5 Cell Line De Novo Hybrid Assembly: An Optical Mapping Approach.</title>
        <authorList>
            <person name="Kananen K."/>
            <person name="Auerbach J.A."/>
            <person name="Kautto E."/>
            <person name="Blachly J.S."/>
        </authorList>
    </citation>
    <scope>NUCLEOTIDE SEQUENCE [LARGE SCALE GENOMIC DNA]</scope>
    <source>
        <strain evidence="3">B95-8</strain>
        <tissue evidence="3">Cell line</tissue>
    </source>
</reference>
<accession>A0ABQ9V9Y8</accession>
<dbReference type="Gene3D" id="3.20.20.100">
    <property type="entry name" value="NADP-dependent oxidoreductase domain"/>
    <property type="match status" value="1"/>
</dbReference>